<sequence length="120" mass="14324">MYIQQRSWFADMANFKAVVVIPKDLNWQQRKEKLHDAKQFIWDDPYLFKIRADNLLRRCVTKEEVEGILWHCHDSPYGGHFSGERTAAKVLQSEFYWPTLFKDAHNHARNCDKRQRTGSI</sequence>
<feature type="domain" description="Integrase zinc-binding" evidence="1">
    <location>
        <begin position="60"/>
        <end position="117"/>
    </location>
</feature>
<proteinExistence type="predicted"/>
<accession>A0A0S3SSX4</accession>
<feature type="non-terminal residue" evidence="2">
    <location>
        <position position="120"/>
    </location>
</feature>
<dbReference type="OrthoDB" id="1432876at2759"/>
<dbReference type="InterPro" id="IPR052160">
    <property type="entry name" value="Gypsy_RT_Integrase-like"/>
</dbReference>
<organism evidence="2 3">
    <name type="scientific">Vigna angularis var. angularis</name>
    <dbReference type="NCBI Taxonomy" id="157739"/>
    <lineage>
        <taxon>Eukaryota</taxon>
        <taxon>Viridiplantae</taxon>
        <taxon>Streptophyta</taxon>
        <taxon>Embryophyta</taxon>
        <taxon>Tracheophyta</taxon>
        <taxon>Spermatophyta</taxon>
        <taxon>Magnoliopsida</taxon>
        <taxon>eudicotyledons</taxon>
        <taxon>Gunneridae</taxon>
        <taxon>Pentapetalae</taxon>
        <taxon>rosids</taxon>
        <taxon>fabids</taxon>
        <taxon>Fabales</taxon>
        <taxon>Fabaceae</taxon>
        <taxon>Papilionoideae</taxon>
        <taxon>50 kb inversion clade</taxon>
        <taxon>NPAAA clade</taxon>
        <taxon>indigoferoid/millettioid clade</taxon>
        <taxon>Phaseoleae</taxon>
        <taxon>Vigna</taxon>
    </lineage>
</organism>
<reference evidence="2 3" key="1">
    <citation type="journal article" date="2015" name="Sci. Rep.">
        <title>The power of single molecule real-time sequencing technology in the de novo assembly of a eukaryotic genome.</title>
        <authorList>
            <person name="Sakai H."/>
            <person name="Naito K."/>
            <person name="Ogiso-Tanaka E."/>
            <person name="Takahashi Y."/>
            <person name="Iseki K."/>
            <person name="Muto C."/>
            <person name="Satou K."/>
            <person name="Teruya K."/>
            <person name="Shiroma A."/>
            <person name="Shimoji M."/>
            <person name="Hirano T."/>
            <person name="Itoh T."/>
            <person name="Kaga A."/>
            <person name="Tomooka N."/>
        </authorList>
    </citation>
    <scope>NUCLEOTIDE SEQUENCE [LARGE SCALE GENOMIC DNA]</scope>
    <source>
        <strain evidence="3">cv. Shumari</strain>
    </source>
</reference>
<dbReference type="AlphaFoldDB" id="A0A0S3SSX4"/>
<dbReference type="Gene3D" id="1.10.340.70">
    <property type="match status" value="1"/>
</dbReference>
<protein>
    <recommendedName>
        <fullName evidence="1">Integrase zinc-binding domain-containing protein</fullName>
    </recommendedName>
</protein>
<dbReference type="Pfam" id="PF17921">
    <property type="entry name" value="Integrase_H2C2"/>
    <property type="match status" value="1"/>
</dbReference>
<name>A0A0S3SSX4_PHAAN</name>
<keyword evidence="3" id="KW-1185">Reference proteome</keyword>
<dbReference type="Proteomes" id="UP000291084">
    <property type="component" value="Chromosome 8"/>
</dbReference>
<evidence type="ECO:0000259" key="1">
    <source>
        <dbReference type="Pfam" id="PF17921"/>
    </source>
</evidence>
<gene>
    <name evidence="2" type="primary">Vigan.08G276900</name>
    <name evidence="2" type="ORF">VIGAN_08276900</name>
</gene>
<evidence type="ECO:0000313" key="2">
    <source>
        <dbReference type="EMBL" id="BAT95924.1"/>
    </source>
</evidence>
<dbReference type="InterPro" id="IPR041588">
    <property type="entry name" value="Integrase_H2C2"/>
</dbReference>
<dbReference type="PANTHER" id="PTHR47266">
    <property type="entry name" value="ENDONUCLEASE-RELATED"/>
    <property type="match status" value="1"/>
</dbReference>
<evidence type="ECO:0000313" key="3">
    <source>
        <dbReference type="Proteomes" id="UP000291084"/>
    </source>
</evidence>
<dbReference type="EMBL" id="AP015041">
    <property type="protein sequence ID" value="BAT95924.1"/>
    <property type="molecule type" value="Genomic_DNA"/>
</dbReference>